<dbReference type="InterPro" id="IPR003439">
    <property type="entry name" value="ABC_transporter-like_ATP-bd"/>
</dbReference>
<accession>A0A1Z5J1U3</accession>
<dbReference type="SUPFAM" id="SSF52540">
    <property type="entry name" value="P-loop containing nucleoside triphosphate hydrolases"/>
    <property type="match status" value="1"/>
</dbReference>
<dbReference type="Proteomes" id="UP000223370">
    <property type="component" value="Unassembled WGS sequence"/>
</dbReference>
<dbReference type="PROSITE" id="PS50893">
    <property type="entry name" value="ABC_TRANSPORTER_2"/>
    <property type="match status" value="1"/>
</dbReference>
<dbReference type="PROSITE" id="PS00211">
    <property type="entry name" value="ABC_TRANSPORTER_1"/>
    <property type="match status" value="1"/>
</dbReference>
<evidence type="ECO:0000256" key="6">
    <source>
        <dbReference type="ARBA" id="ARBA00022840"/>
    </source>
</evidence>
<comment type="subcellular location">
    <subcellularLocation>
        <location evidence="1">Cell membrane</location>
        <topology evidence="1">Peripheral membrane protein</topology>
    </subcellularLocation>
</comment>
<dbReference type="PANTHER" id="PTHR42771:SF10">
    <property type="entry name" value="FERRICHROME TRANSPORT ATP-BINDING PROTEIN FHUC"/>
    <property type="match status" value="1"/>
</dbReference>
<dbReference type="InterPro" id="IPR017871">
    <property type="entry name" value="ABC_transporter-like_CS"/>
</dbReference>
<keyword evidence="2" id="KW-0813">Transport</keyword>
<evidence type="ECO:0000256" key="8">
    <source>
        <dbReference type="ARBA" id="ARBA00023065"/>
    </source>
</evidence>
<evidence type="ECO:0000256" key="7">
    <source>
        <dbReference type="ARBA" id="ARBA00023004"/>
    </source>
</evidence>
<dbReference type="GO" id="GO:0005524">
    <property type="term" value="F:ATP binding"/>
    <property type="evidence" value="ECO:0007669"/>
    <property type="project" value="UniProtKB-KW"/>
</dbReference>
<keyword evidence="7" id="KW-0408">Iron</keyword>
<keyword evidence="12" id="KW-1185">Reference proteome</keyword>
<keyword evidence="8" id="KW-0406">Ion transport</keyword>
<dbReference type="CDD" id="cd03214">
    <property type="entry name" value="ABC_Iron-Siderophores_B12_Hemin"/>
    <property type="match status" value="1"/>
</dbReference>
<comment type="caution">
    <text evidence="11">The sequence shown here is derived from an EMBL/GenBank/DDBJ whole genome shotgun (WGS) entry which is preliminary data.</text>
</comment>
<evidence type="ECO:0000256" key="3">
    <source>
        <dbReference type="ARBA" id="ARBA00022475"/>
    </source>
</evidence>
<evidence type="ECO:0000256" key="1">
    <source>
        <dbReference type="ARBA" id="ARBA00004202"/>
    </source>
</evidence>
<protein>
    <submittedName>
        <fullName evidence="11">Iron ABC transporter ATP-binding protein</fullName>
    </submittedName>
</protein>
<proteinExistence type="predicted"/>
<dbReference type="InterPro" id="IPR027417">
    <property type="entry name" value="P-loop_NTPase"/>
</dbReference>
<keyword evidence="9" id="KW-0472">Membrane</keyword>
<dbReference type="OrthoDB" id="9787851at2"/>
<dbReference type="Gene3D" id="3.40.50.300">
    <property type="entry name" value="P-loop containing nucleotide triphosphate hydrolases"/>
    <property type="match status" value="1"/>
</dbReference>
<dbReference type="InterPro" id="IPR003593">
    <property type="entry name" value="AAA+_ATPase"/>
</dbReference>
<evidence type="ECO:0000256" key="5">
    <source>
        <dbReference type="ARBA" id="ARBA00022741"/>
    </source>
</evidence>
<keyword evidence="5" id="KW-0547">Nucleotide-binding</keyword>
<evidence type="ECO:0000313" key="12">
    <source>
        <dbReference type="Proteomes" id="UP000223370"/>
    </source>
</evidence>
<keyword evidence="4" id="KW-0410">Iron transport</keyword>
<evidence type="ECO:0000313" key="11">
    <source>
        <dbReference type="EMBL" id="GAX07691.1"/>
    </source>
</evidence>
<evidence type="ECO:0000256" key="9">
    <source>
        <dbReference type="ARBA" id="ARBA00023136"/>
    </source>
</evidence>
<dbReference type="FunFam" id="3.40.50.300:FF:000134">
    <property type="entry name" value="Iron-enterobactin ABC transporter ATP-binding protein"/>
    <property type="match status" value="1"/>
</dbReference>
<dbReference type="RefSeq" id="WP_098824066.1">
    <property type="nucleotide sequence ID" value="NZ_BCMJ01000003.1"/>
</dbReference>
<dbReference type="GO" id="GO:0006826">
    <property type="term" value="P:iron ion transport"/>
    <property type="evidence" value="ECO:0007669"/>
    <property type="project" value="UniProtKB-KW"/>
</dbReference>
<dbReference type="EMBL" id="BCMJ01000003">
    <property type="protein sequence ID" value="GAX07691.1"/>
    <property type="molecule type" value="Genomic_DNA"/>
</dbReference>
<keyword evidence="3" id="KW-1003">Cell membrane</keyword>
<feature type="domain" description="ABC transporter" evidence="10">
    <location>
        <begin position="1"/>
        <end position="235"/>
    </location>
</feature>
<dbReference type="PANTHER" id="PTHR42771">
    <property type="entry name" value="IRON(3+)-HYDROXAMATE IMPORT ATP-BINDING PROTEIN FHUC"/>
    <property type="match status" value="1"/>
</dbReference>
<dbReference type="InterPro" id="IPR051535">
    <property type="entry name" value="Siderophore_ABC-ATPase"/>
</dbReference>
<organism evidence="11 12">
    <name type="scientific">Secundilactobacillus silagincola</name>
    <dbReference type="NCBI Taxonomy" id="1714681"/>
    <lineage>
        <taxon>Bacteria</taxon>
        <taxon>Bacillati</taxon>
        <taxon>Bacillota</taxon>
        <taxon>Bacilli</taxon>
        <taxon>Lactobacillales</taxon>
        <taxon>Lactobacillaceae</taxon>
        <taxon>Secundilactobacillus</taxon>
    </lineage>
</organism>
<sequence>MELKHVNYGYPGSEKLIKDFTATVPNGKILSIIGQNGAGKSTLLKLLMGSVSPDTGTVELDGQLIETLSKRQRAAKIALVTQQHQVYDEMTVKEVVKTGRLPFHSLLATISDDEVRPFLRVVDLADAMNRPLSSLSGGQQQRVWLAAALAQEPQYLFLDEPTTYLDIRYQNELMALIRKLNAEQQLTVVMILHDINQALKVSDQIWLVKSGQLVKAGTADEILNEQLLSNAFELPVKIVNIEKYGPYVIQLTAS</sequence>
<keyword evidence="6 11" id="KW-0067">ATP-binding</keyword>
<dbReference type="Pfam" id="PF00005">
    <property type="entry name" value="ABC_tran"/>
    <property type="match status" value="1"/>
</dbReference>
<dbReference type="AlphaFoldDB" id="A0A1Z5J1U3"/>
<reference evidence="11 12" key="1">
    <citation type="submission" date="2015-11" db="EMBL/GenBank/DDBJ databases">
        <title>Draft genome sequences of new species of the genus Lactobacillus isolated from orchardgrass silage.</title>
        <authorList>
            <person name="Tohno M."/>
            <person name="Tanizawa Y."/>
            <person name="Arita M."/>
        </authorList>
    </citation>
    <scope>NUCLEOTIDE SEQUENCE [LARGE SCALE GENOMIC DNA]</scope>
    <source>
        <strain evidence="11 12">IWT5</strain>
    </source>
</reference>
<evidence type="ECO:0000259" key="10">
    <source>
        <dbReference type="PROSITE" id="PS50893"/>
    </source>
</evidence>
<evidence type="ECO:0000256" key="4">
    <source>
        <dbReference type="ARBA" id="ARBA00022496"/>
    </source>
</evidence>
<gene>
    <name evidence="11" type="primary">fepC</name>
    <name evidence="11" type="ORF">IWT5_00841</name>
</gene>
<evidence type="ECO:0000256" key="2">
    <source>
        <dbReference type="ARBA" id="ARBA00022448"/>
    </source>
</evidence>
<dbReference type="GO" id="GO:0005886">
    <property type="term" value="C:plasma membrane"/>
    <property type="evidence" value="ECO:0007669"/>
    <property type="project" value="UniProtKB-SubCell"/>
</dbReference>
<name>A0A1Z5J1U3_9LACO</name>
<dbReference type="GO" id="GO:0016887">
    <property type="term" value="F:ATP hydrolysis activity"/>
    <property type="evidence" value="ECO:0007669"/>
    <property type="project" value="InterPro"/>
</dbReference>
<dbReference type="SMART" id="SM00382">
    <property type="entry name" value="AAA"/>
    <property type="match status" value="1"/>
</dbReference>